<evidence type="ECO:0000313" key="14">
    <source>
        <dbReference type="EMBL" id="MBY6278009.1"/>
    </source>
</evidence>
<dbReference type="EC" id="5.6.2.4" evidence="9"/>
<dbReference type="CDD" id="cd17932">
    <property type="entry name" value="DEXQc_UvrD"/>
    <property type="match status" value="1"/>
</dbReference>
<evidence type="ECO:0000313" key="15">
    <source>
        <dbReference type="Proteomes" id="UP000732377"/>
    </source>
</evidence>
<dbReference type="PROSITE" id="PS51217">
    <property type="entry name" value="UVRD_HELICASE_CTER"/>
    <property type="match status" value="1"/>
</dbReference>
<dbReference type="AlphaFoldDB" id="A0A953IC29"/>
<gene>
    <name evidence="14" type="ORF">CWE10_17875</name>
</gene>
<comment type="catalytic activity">
    <reaction evidence="8">
        <text>Couples ATP hydrolysis with the unwinding of duplex DNA by translocating in the 3'-5' direction.</text>
        <dbReference type="EC" id="5.6.2.4"/>
    </reaction>
</comment>
<evidence type="ECO:0000256" key="3">
    <source>
        <dbReference type="ARBA" id="ARBA00022801"/>
    </source>
</evidence>
<evidence type="ECO:0000256" key="4">
    <source>
        <dbReference type="ARBA" id="ARBA00022806"/>
    </source>
</evidence>
<dbReference type="Proteomes" id="UP000732377">
    <property type="component" value="Unassembled WGS sequence"/>
</dbReference>
<evidence type="ECO:0000256" key="7">
    <source>
        <dbReference type="ARBA" id="ARBA00023235"/>
    </source>
</evidence>
<protein>
    <recommendedName>
        <fullName evidence="9">DNA 3'-5' helicase</fullName>
        <ecNumber evidence="9">5.6.2.4</ecNumber>
    </recommendedName>
</protein>
<dbReference type="Gene3D" id="1.10.10.160">
    <property type="match status" value="1"/>
</dbReference>
<comment type="similarity">
    <text evidence="1">Belongs to the helicase family. UvrD subfamily.</text>
</comment>
<evidence type="ECO:0000256" key="5">
    <source>
        <dbReference type="ARBA" id="ARBA00022840"/>
    </source>
</evidence>
<dbReference type="Gene3D" id="1.10.486.10">
    <property type="entry name" value="PCRA, domain 4"/>
    <property type="match status" value="1"/>
</dbReference>
<dbReference type="Gene3D" id="3.40.50.300">
    <property type="entry name" value="P-loop containing nucleotide triphosphate hydrolases"/>
    <property type="match status" value="2"/>
</dbReference>
<evidence type="ECO:0000256" key="9">
    <source>
        <dbReference type="ARBA" id="ARBA00034808"/>
    </source>
</evidence>
<dbReference type="InterPro" id="IPR013986">
    <property type="entry name" value="DExx_box_DNA_helicase_dom_sf"/>
</dbReference>
<dbReference type="InterPro" id="IPR027417">
    <property type="entry name" value="P-loop_NTPase"/>
</dbReference>
<comment type="caution">
    <text evidence="14">The sequence shown here is derived from an EMBL/GenBank/DDBJ whole genome shotgun (WGS) entry which is preliminary data.</text>
</comment>
<feature type="domain" description="UvrD-like helicase ATP-binding" evidence="12">
    <location>
        <begin position="20"/>
        <end position="319"/>
    </location>
</feature>
<dbReference type="GO" id="GO:0005524">
    <property type="term" value="F:ATP binding"/>
    <property type="evidence" value="ECO:0007669"/>
    <property type="project" value="UniProtKB-UniRule"/>
</dbReference>
<dbReference type="PANTHER" id="PTHR11070">
    <property type="entry name" value="UVRD / RECB / PCRA DNA HELICASE FAMILY MEMBER"/>
    <property type="match status" value="1"/>
</dbReference>
<keyword evidence="6" id="KW-0238">DNA-binding</keyword>
<name>A0A953IC29_SYMTR</name>
<proteinExistence type="inferred from homology"/>
<evidence type="ECO:0000256" key="2">
    <source>
        <dbReference type="ARBA" id="ARBA00022741"/>
    </source>
</evidence>
<organism evidence="14 15">
    <name type="scientific">Symbiobacterium thermophilum</name>
    <dbReference type="NCBI Taxonomy" id="2734"/>
    <lineage>
        <taxon>Bacteria</taxon>
        <taxon>Bacillati</taxon>
        <taxon>Bacillota</taxon>
        <taxon>Clostridia</taxon>
        <taxon>Eubacteriales</taxon>
        <taxon>Symbiobacteriaceae</taxon>
        <taxon>Symbiobacterium</taxon>
    </lineage>
</organism>
<dbReference type="InterPro" id="IPR014016">
    <property type="entry name" value="UvrD-like_ATP-bd"/>
</dbReference>
<keyword evidence="7" id="KW-0413">Isomerase</keyword>
<evidence type="ECO:0000256" key="10">
    <source>
        <dbReference type="ARBA" id="ARBA00048988"/>
    </source>
</evidence>
<dbReference type="SUPFAM" id="SSF52540">
    <property type="entry name" value="P-loop containing nucleoside triphosphate hydrolases"/>
    <property type="match status" value="1"/>
</dbReference>
<dbReference type="PANTHER" id="PTHR11070:SF2">
    <property type="entry name" value="ATP-DEPENDENT DNA HELICASE SRS2"/>
    <property type="match status" value="1"/>
</dbReference>
<keyword evidence="2 11" id="KW-0547">Nucleotide-binding</keyword>
<dbReference type="GO" id="GO:0016787">
    <property type="term" value="F:hydrolase activity"/>
    <property type="evidence" value="ECO:0007669"/>
    <property type="project" value="UniProtKB-UniRule"/>
</dbReference>
<keyword evidence="3 11" id="KW-0378">Hydrolase</keyword>
<evidence type="ECO:0000259" key="12">
    <source>
        <dbReference type="PROSITE" id="PS51198"/>
    </source>
</evidence>
<dbReference type="GO" id="GO:0043138">
    <property type="term" value="F:3'-5' DNA helicase activity"/>
    <property type="evidence" value="ECO:0007669"/>
    <property type="project" value="UniProtKB-EC"/>
</dbReference>
<dbReference type="EMBL" id="PIUK01000308">
    <property type="protein sequence ID" value="MBY6278009.1"/>
    <property type="molecule type" value="Genomic_DNA"/>
</dbReference>
<dbReference type="GO" id="GO:0005829">
    <property type="term" value="C:cytosol"/>
    <property type="evidence" value="ECO:0007669"/>
    <property type="project" value="TreeGrafter"/>
</dbReference>
<dbReference type="PROSITE" id="PS51198">
    <property type="entry name" value="UVRD_HELICASE_ATP_BIND"/>
    <property type="match status" value="1"/>
</dbReference>
<comment type="catalytic activity">
    <reaction evidence="10">
        <text>ATP + H2O = ADP + phosphate + H(+)</text>
        <dbReference type="Rhea" id="RHEA:13065"/>
        <dbReference type="ChEBI" id="CHEBI:15377"/>
        <dbReference type="ChEBI" id="CHEBI:15378"/>
        <dbReference type="ChEBI" id="CHEBI:30616"/>
        <dbReference type="ChEBI" id="CHEBI:43474"/>
        <dbReference type="ChEBI" id="CHEBI:456216"/>
        <dbReference type="EC" id="5.6.2.4"/>
    </reaction>
</comment>
<evidence type="ECO:0000256" key="1">
    <source>
        <dbReference type="ARBA" id="ARBA00009922"/>
    </source>
</evidence>
<dbReference type="CDD" id="cd18807">
    <property type="entry name" value="SF1_C_UvrD"/>
    <property type="match status" value="1"/>
</dbReference>
<evidence type="ECO:0000256" key="6">
    <source>
        <dbReference type="ARBA" id="ARBA00023125"/>
    </source>
</evidence>
<accession>A0A953IC29</accession>
<evidence type="ECO:0000256" key="8">
    <source>
        <dbReference type="ARBA" id="ARBA00034617"/>
    </source>
</evidence>
<feature type="domain" description="UvrD-like helicase C-terminal" evidence="13">
    <location>
        <begin position="320"/>
        <end position="595"/>
    </location>
</feature>
<keyword evidence="4 11" id="KW-0347">Helicase</keyword>
<feature type="binding site" evidence="11">
    <location>
        <begin position="41"/>
        <end position="48"/>
    </location>
    <ligand>
        <name>ATP</name>
        <dbReference type="ChEBI" id="CHEBI:30616"/>
    </ligand>
</feature>
<evidence type="ECO:0000259" key="13">
    <source>
        <dbReference type="PROSITE" id="PS51217"/>
    </source>
</evidence>
<dbReference type="GO" id="GO:0000725">
    <property type="term" value="P:recombinational repair"/>
    <property type="evidence" value="ECO:0007669"/>
    <property type="project" value="TreeGrafter"/>
</dbReference>
<dbReference type="InterPro" id="IPR000212">
    <property type="entry name" value="DNA_helicase_UvrD/REP"/>
</dbReference>
<dbReference type="InterPro" id="IPR014017">
    <property type="entry name" value="DNA_helicase_UvrD-like_C"/>
</dbReference>
<sequence>MPPGRQGGRRSLSDLEAIVEGLNPAQRAAALHQDGPLLVIAGAGAGKTRTATHRLACLLARGVPPEAVMCITFTNKAAREMRDRAVALVGADARRVMIRTFHSAAMVLLRQYIGDFPESGRTPSFTVADPTIQLALLKEAIAERNFDLKANRPESFLWRIGRYKNELADPESLLARQPSHDLMDWPRVLEMIRSTDRYVNRLTAEIWKRYEEKLRRNDMVDFDDLINLFVQMLREKPDIRADLQRRFAYLQVDEFQDTNVAQLHMVKLLAGERQNVMAVGDDAQSIYSWRSADIRCILEFERHFPGARTILLEQNYRSTGAIIRAANRLIAHNAGQRPKRLFTAAPEGRPVVAHEAETEVDEAKWVVQRIRAGAEAGRRWGDFAILYRTTAQGRPFEEELREASIPYQVVGGPRFYDRREVQDSLAYLRLVHNPRDSVSLERVLNAPRRGIGERGLQRLLALAAQREVDLIAALRVAADEGVLQDEAAAGARQLHDHLRRAREALERQPGRFAAAMERLLRESGYLAYLQEEDRRKEERRSEVVESLIAAMHEFERRSPDGGLGAYLDHLALLEGQEDESGGDVVKLQTIHSAKGLEYPVVFVVGMEQGLLPYQRALEEGNLEEERRLCYVAITRASEELYLTGARVRWQRGEMVLTTPSQFLSEALGPGPAQPLWVPASAD</sequence>
<evidence type="ECO:0000256" key="11">
    <source>
        <dbReference type="PROSITE-ProRule" id="PRU00560"/>
    </source>
</evidence>
<dbReference type="GO" id="GO:0003677">
    <property type="term" value="F:DNA binding"/>
    <property type="evidence" value="ECO:0007669"/>
    <property type="project" value="UniProtKB-KW"/>
</dbReference>
<dbReference type="Pfam" id="PF13361">
    <property type="entry name" value="UvrD_C"/>
    <property type="match status" value="1"/>
</dbReference>
<reference evidence="14" key="1">
    <citation type="submission" date="2017-11" db="EMBL/GenBank/DDBJ databases">
        <title>Three new genomes from thermophilic consortium.</title>
        <authorList>
            <person name="Quaggio R."/>
            <person name="Amgarten D."/>
            <person name="Setubal J.C."/>
        </authorList>
    </citation>
    <scope>NUCLEOTIDE SEQUENCE</scope>
    <source>
        <strain evidence="14">ZCTH01-B2</strain>
    </source>
</reference>
<dbReference type="Pfam" id="PF00580">
    <property type="entry name" value="UvrD-helicase"/>
    <property type="match status" value="1"/>
</dbReference>
<keyword evidence="5 11" id="KW-0067">ATP-binding</keyword>